<feature type="compositionally biased region" description="Low complexity" evidence="1">
    <location>
        <begin position="72"/>
        <end position="97"/>
    </location>
</feature>
<dbReference type="AlphaFoldDB" id="A0A067R614"/>
<accession>A0A067R614</accession>
<dbReference type="STRING" id="136037.A0A067R614"/>
<feature type="region of interest" description="Disordered" evidence="1">
    <location>
        <begin position="1"/>
        <end position="97"/>
    </location>
</feature>
<reference evidence="2 3" key="1">
    <citation type="journal article" date="2014" name="Nat. Commun.">
        <title>Molecular traces of alternative social organization in a termite genome.</title>
        <authorList>
            <person name="Terrapon N."/>
            <person name="Li C."/>
            <person name="Robertson H.M."/>
            <person name="Ji L."/>
            <person name="Meng X."/>
            <person name="Booth W."/>
            <person name="Chen Z."/>
            <person name="Childers C.P."/>
            <person name="Glastad K.M."/>
            <person name="Gokhale K."/>
            <person name="Gowin J."/>
            <person name="Gronenberg W."/>
            <person name="Hermansen R.A."/>
            <person name="Hu H."/>
            <person name="Hunt B.G."/>
            <person name="Huylmans A.K."/>
            <person name="Khalil S.M."/>
            <person name="Mitchell R.D."/>
            <person name="Munoz-Torres M.C."/>
            <person name="Mustard J.A."/>
            <person name="Pan H."/>
            <person name="Reese J.T."/>
            <person name="Scharf M.E."/>
            <person name="Sun F."/>
            <person name="Vogel H."/>
            <person name="Xiao J."/>
            <person name="Yang W."/>
            <person name="Yang Z."/>
            <person name="Yang Z."/>
            <person name="Zhou J."/>
            <person name="Zhu J."/>
            <person name="Brent C.S."/>
            <person name="Elsik C.G."/>
            <person name="Goodisman M.A."/>
            <person name="Liberles D.A."/>
            <person name="Roe R.M."/>
            <person name="Vargo E.L."/>
            <person name="Vilcinskas A."/>
            <person name="Wang J."/>
            <person name="Bornberg-Bauer E."/>
            <person name="Korb J."/>
            <person name="Zhang G."/>
            <person name="Liebig J."/>
        </authorList>
    </citation>
    <scope>NUCLEOTIDE SEQUENCE [LARGE SCALE GENOMIC DNA]</scope>
    <source>
        <tissue evidence="2">Whole organism</tissue>
    </source>
</reference>
<feature type="region of interest" description="Disordered" evidence="1">
    <location>
        <begin position="275"/>
        <end position="319"/>
    </location>
</feature>
<feature type="compositionally biased region" description="Polar residues" evidence="1">
    <location>
        <begin position="60"/>
        <end position="70"/>
    </location>
</feature>
<evidence type="ECO:0000256" key="1">
    <source>
        <dbReference type="SAM" id="MobiDB-lite"/>
    </source>
</evidence>
<dbReference type="InParanoid" id="A0A067R614"/>
<dbReference type="eggNOG" id="ENOG502SB27">
    <property type="taxonomic scope" value="Eukaryota"/>
</dbReference>
<proteinExistence type="predicted"/>
<dbReference type="Proteomes" id="UP000027135">
    <property type="component" value="Unassembled WGS sequence"/>
</dbReference>
<dbReference type="EMBL" id="KK852936">
    <property type="protein sequence ID" value="KDR13579.1"/>
    <property type="molecule type" value="Genomic_DNA"/>
</dbReference>
<gene>
    <name evidence="2" type="ORF">L798_12268</name>
</gene>
<feature type="compositionally biased region" description="Low complexity" evidence="1">
    <location>
        <begin position="16"/>
        <end position="59"/>
    </location>
</feature>
<keyword evidence="3" id="KW-1185">Reference proteome</keyword>
<feature type="compositionally biased region" description="Low complexity" evidence="1">
    <location>
        <begin position="287"/>
        <end position="302"/>
    </location>
</feature>
<protein>
    <submittedName>
        <fullName evidence="2">Uncharacterized protein</fullName>
    </submittedName>
</protein>
<evidence type="ECO:0000313" key="2">
    <source>
        <dbReference type="EMBL" id="KDR13579.1"/>
    </source>
</evidence>
<sequence>MEDDEEDVKTGLGSEISKQQISSIRQSTRVQQSFSTRSSTTSSSSKNSSSGKVSFPSSSYIKSQNTAKEQTFSESLQSSSFRQSISSSTTKSAINKSQVRLTHMSTCEAGSVDHIDTEDTRDRQTLLAAATEEVGELSSSRLMQTSGNAFLALAKEKRKFQSTSSQLLSSSAGETSVKSIAEITSASTKALTKDLSAQSQTPVTPQSCKTYLSASQEDYESIQQKRHMSRSLSPMLSVSSDLSGATLSPRRTLPTAKSVETSITGREGRQWLTATGTASYRPETAKSMESLRSNSSASSSISTAPHHSHRHSFLTSSERDMRRVVASSVEARSLENLEKEMRLMGKRKTVSGEEMVTSVDESGLTTAEMRRGLYAGVINPGERRITVPQHLSLPPPAGAYLSLVTPGSDRKLTILSPHSPHQPDLLQFSSSVTTLKTRRKKAVVLPRLVLPRSESEVFLE</sequence>
<organism evidence="2 3">
    <name type="scientific">Zootermopsis nevadensis</name>
    <name type="common">Dampwood termite</name>
    <dbReference type="NCBI Taxonomy" id="136037"/>
    <lineage>
        <taxon>Eukaryota</taxon>
        <taxon>Metazoa</taxon>
        <taxon>Ecdysozoa</taxon>
        <taxon>Arthropoda</taxon>
        <taxon>Hexapoda</taxon>
        <taxon>Insecta</taxon>
        <taxon>Pterygota</taxon>
        <taxon>Neoptera</taxon>
        <taxon>Polyneoptera</taxon>
        <taxon>Dictyoptera</taxon>
        <taxon>Blattodea</taxon>
        <taxon>Blattoidea</taxon>
        <taxon>Termitoidae</taxon>
        <taxon>Termopsidae</taxon>
        <taxon>Zootermopsis</taxon>
    </lineage>
</organism>
<evidence type="ECO:0000313" key="3">
    <source>
        <dbReference type="Proteomes" id="UP000027135"/>
    </source>
</evidence>
<feature type="region of interest" description="Disordered" evidence="1">
    <location>
        <begin position="242"/>
        <end position="262"/>
    </location>
</feature>
<name>A0A067R614_ZOONE</name>